<evidence type="ECO:0000256" key="1">
    <source>
        <dbReference type="ARBA" id="ARBA00022723"/>
    </source>
</evidence>
<proteinExistence type="predicted"/>
<dbReference type="FunFam" id="3.30.160.60:FF:000100">
    <property type="entry name" value="Zinc finger 45-like"/>
    <property type="match status" value="1"/>
</dbReference>
<dbReference type="SMART" id="SM00355">
    <property type="entry name" value="ZnF_C2H2"/>
    <property type="match status" value="5"/>
</dbReference>
<accession>A0A7J7J0V1</accession>
<gene>
    <name evidence="8" type="ORF">EB796_021890</name>
</gene>
<dbReference type="Pfam" id="PF00096">
    <property type="entry name" value="zf-C2H2"/>
    <property type="match status" value="2"/>
</dbReference>
<keyword evidence="3 5" id="KW-0863">Zinc-finger</keyword>
<feature type="domain" description="C2H2-type" evidence="7">
    <location>
        <begin position="143"/>
        <end position="172"/>
    </location>
</feature>
<evidence type="ECO:0000259" key="7">
    <source>
        <dbReference type="PROSITE" id="PS50157"/>
    </source>
</evidence>
<dbReference type="PANTHER" id="PTHR24379">
    <property type="entry name" value="KRAB AND ZINC FINGER DOMAIN-CONTAINING"/>
    <property type="match status" value="1"/>
</dbReference>
<evidence type="ECO:0000256" key="5">
    <source>
        <dbReference type="PROSITE-ProRule" id="PRU00042"/>
    </source>
</evidence>
<dbReference type="InterPro" id="IPR036236">
    <property type="entry name" value="Znf_C2H2_sf"/>
</dbReference>
<dbReference type="PROSITE" id="PS00028">
    <property type="entry name" value="ZINC_FINGER_C2H2_1"/>
    <property type="match status" value="4"/>
</dbReference>
<keyword evidence="4" id="KW-0862">Zinc</keyword>
<evidence type="ECO:0000313" key="8">
    <source>
        <dbReference type="EMBL" id="KAF6019800.1"/>
    </source>
</evidence>
<sequence>METAVSRIRCKNTKACKFCAFITPELKLLQDHYTKEHSNEQADESLAPIPSHKRPVFCRYCYKQFADKSQSFTHEVSHIQKHLQSTSEDIISTCFICYAEGNTSLMEHLSLHNPYAKDKKSSVEEENQTSKMTTNSKRDKSRYPCTVEGCLRSYKTKGDLKIHLASHSGNKKFPCPQCEKRFPTKKQLSAHSLTHSSHTPYSCDYCNYKCKTRCHLQRHMRIHAGSKPYSCPYCQYSSTTIGI</sequence>
<dbReference type="OrthoDB" id="6365676at2759"/>
<evidence type="ECO:0000256" key="2">
    <source>
        <dbReference type="ARBA" id="ARBA00022737"/>
    </source>
</evidence>
<comment type="caution">
    <text evidence="8">The sequence shown here is derived from an EMBL/GenBank/DDBJ whole genome shotgun (WGS) entry which is preliminary data.</text>
</comment>
<dbReference type="Proteomes" id="UP000593567">
    <property type="component" value="Unassembled WGS sequence"/>
</dbReference>
<dbReference type="Pfam" id="PF13894">
    <property type="entry name" value="zf-C2H2_4"/>
    <property type="match status" value="1"/>
</dbReference>
<evidence type="ECO:0000313" key="9">
    <source>
        <dbReference type="Proteomes" id="UP000593567"/>
    </source>
</evidence>
<feature type="region of interest" description="Disordered" evidence="6">
    <location>
        <begin position="116"/>
        <end position="140"/>
    </location>
</feature>
<dbReference type="Gene3D" id="3.30.160.60">
    <property type="entry name" value="Classic Zinc Finger"/>
    <property type="match status" value="3"/>
</dbReference>
<dbReference type="SUPFAM" id="SSF57667">
    <property type="entry name" value="beta-beta-alpha zinc fingers"/>
    <property type="match status" value="2"/>
</dbReference>
<feature type="domain" description="C2H2-type" evidence="7">
    <location>
        <begin position="201"/>
        <end position="228"/>
    </location>
</feature>
<keyword evidence="9" id="KW-1185">Reference proteome</keyword>
<evidence type="ECO:0000256" key="3">
    <source>
        <dbReference type="ARBA" id="ARBA00022771"/>
    </source>
</evidence>
<dbReference type="PROSITE" id="PS50157">
    <property type="entry name" value="ZINC_FINGER_C2H2_2"/>
    <property type="match status" value="3"/>
</dbReference>
<feature type="domain" description="C2H2-type" evidence="7">
    <location>
        <begin position="173"/>
        <end position="200"/>
    </location>
</feature>
<keyword evidence="1" id="KW-0479">Metal-binding</keyword>
<evidence type="ECO:0000256" key="4">
    <source>
        <dbReference type="ARBA" id="ARBA00022833"/>
    </source>
</evidence>
<organism evidence="8 9">
    <name type="scientific">Bugula neritina</name>
    <name type="common">Brown bryozoan</name>
    <name type="synonym">Sertularia neritina</name>
    <dbReference type="NCBI Taxonomy" id="10212"/>
    <lineage>
        <taxon>Eukaryota</taxon>
        <taxon>Metazoa</taxon>
        <taxon>Spiralia</taxon>
        <taxon>Lophotrochozoa</taxon>
        <taxon>Bryozoa</taxon>
        <taxon>Gymnolaemata</taxon>
        <taxon>Cheilostomatida</taxon>
        <taxon>Flustrina</taxon>
        <taxon>Buguloidea</taxon>
        <taxon>Bugulidae</taxon>
        <taxon>Bugula</taxon>
    </lineage>
</organism>
<name>A0A7J7J0V1_BUGNE</name>
<dbReference type="GO" id="GO:0008270">
    <property type="term" value="F:zinc ion binding"/>
    <property type="evidence" value="ECO:0007669"/>
    <property type="project" value="UniProtKB-KW"/>
</dbReference>
<reference evidence="8" key="1">
    <citation type="submission" date="2020-06" db="EMBL/GenBank/DDBJ databases">
        <title>Draft genome of Bugula neritina, a colonial animal packing powerful symbionts and potential medicines.</title>
        <authorList>
            <person name="Rayko M."/>
        </authorList>
    </citation>
    <scope>NUCLEOTIDE SEQUENCE [LARGE SCALE GENOMIC DNA]</scope>
    <source>
        <strain evidence="8">Kwan_BN1</strain>
    </source>
</reference>
<dbReference type="AlphaFoldDB" id="A0A7J7J0V1"/>
<protein>
    <recommendedName>
        <fullName evidence="7">C2H2-type domain-containing protein</fullName>
    </recommendedName>
</protein>
<dbReference type="InterPro" id="IPR013087">
    <property type="entry name" value="Znf_C2H2_type"/>
</dbReference>
<evidence type="ECO:0000256" key="6">
    <source>
        <dbReference type="SAM" id="MobiDB-lite"/>
    </source>
</evidence>
<dbReference type="EMBL" id="VXIV02003211">
    <property type="protein sequence ID" value="KAF6019800.1"/>
    <property type="molecule type" value="Genomic_DNA"/>
</dbReference>
<keyword evidence="2" id="KW-0677">Repeat</keyword>
<dbReference type="PANTHER" id="PTHR24379:SF121">
    <property type="entry name" value="C2H2-TYPE DOMAIN-CONTAINING PROTEIN"/>
    <property type="match status" value="1"/>
</dbReference>